<sequence>MKPTGMTDGQTLTEGYESLRQESAEWPGGCHRSPGRALFLFKGMAAWMRCVGETAPSPAAAALRKESRLPAGIEQNLINLVASMALATARERTP</sequence>
<accession>C7RIW5</accession>
<dbReference type="STRING" id="522306.CAP2UW1_0083"/>
<proteinExistence type="predicted"/>
<dbReference type="AlphaFoldDB" id="C7RIW5"/>
<reference evidence="2" key="1">
    <citation type="submission" date="2009-08" db="EMBL/GenBank/DDBJ databases">
        <authorList>
            <consortium name="US DOE Joint Genome Institute"/>
            <person name="Lucas S."/>
            <person name="Copeland A."/>
            <person name="Lapidus A."/>
            <person name="Glavina del Rio T."/>
            <person name="Dalin E."/>
            <person name="Tice H."/>
            <person name="Bruce D."/>
            <person name="Barry K."/>
            <person name="Pitluck S."/>
            <person name="Lowry S."/>
            <person name="Larimer F."/>
            <person name="Land M."/>
            <person name="Hauser L."/>
            <person name="Kyrpides N."/>
            <person name="Ivanova N."/>
            <person name="McMahon K.D."/>
            <person name="Hugenholtz P."/>
        </authorList>
    </citation>
    <scope>NUCLEOTIDE SEQUENCE</scope>
    <source>
        <strain evidence="2">UW-1</strain>
    </source>
</reference>
<reference evidence="2" key="2">
    <citation type="submission" date="2009-09" db="EMBL/GenBank/DDBJ databases">
        <title>Complete sequence of chromosome of Candidatus Accumulibacter phosphatis clade IIA str. UW-1.</title>
        <authorList>
            <consortium name="US DOE Joint Genome Institute"/>
            <person name="Martin H.G."/>
            <person name="Ivanova N."/>
            <person name="Kunin V."/>
            <person name="Warnecke F."/>
            <person name="Barry K."/>
            <person name="He S."/>
            <person name="Salamov A."/>
            <person name="Szeto E."/>
            <person name="Dalin E."/>
            <person name="Pangilinan J.L."/>
            <person name="Lapidus A."/>
            <person name="Lowry S."/>
            <person name="Kyrpides N.C."/>
            <person name="McMahon K.D."/>
            <person name="Hugenholtz P."/>
        </authorList>
    </citation>
    <scope>NUCLEOTIDE SEQUENCE [LARGE SCALE GENOMIC DNA]</scope>
    <source>
        <strain evidence="2">UW-1</strain>
    </source>
</reference>
<dbReference type="OrthoDB" id="9132852at2"/>
<feature type="region of interest" description="Disordered" evidence="1">
    <location>
        <begin position="1"/>
        <end position="28"/>
    </location>
</feature>
<dbReference type="EMBL" id="CP001715">
    <property type="protein sequence ID" value="ACV33451.1"/>
    <property type="molecule type" value="Genomic_DNA"/>
</dbReference>
<name>C7RIW5_ACCRE</name>
<evidence type="ECO:0000256" key="1">
    <source>
        <dbReference type="SAM" id="MobiDB-lite"/>
    </source>
</evidence>
<evidence type="ECO:0000313" key="2">
    <source>
        <dbReference type="EMBL" id="ACV33451.1"/>
    </source>
</evidence>
<protein>
    <submittedName>
        <fullName evidence="2">Uncharacterized protein</fullName>
    </submittedName>
</protein>
<dbReference type="KEGG" id="app:CAP2UW1_0083"/>
<gene>
    <name evidence="2" type="ordered locus">CAP2UW1_0083</name>
</gene>
<organism evidence="2">
    <name type="scientific">Accumulibacter regalis</name>
    <dbReference type="NCBI Taxonomy" id="522306"/>
    <lineage>
        <taxon>Bacteria</taxon>
        <taxon>Pseudomonadati</taxon>
        <taxon>Pseudomonadota</taxon>
        <taxon>Betaproteobacteria</taxon>
        <taxon>Candidatus Accumulibacter</taxon>
    </lineage>
</organism>
<dbReference type="HOGENOM" id="CLU_2379599_0_0_4"/>
<dbReference type="eggNOG" id="ENOG502ZGX5">
    <property type="taxonomic scope" value="Bacteria"/>
</dbReference>